<dbReference type="AlphaFoldDB" id="A0A9P1IBS4"/>
<name>A0A9P1IBS4_9PELO</name>
<feature type="compositionally biased region" description="Basic and acidic residues" evidence="1">
    <location>
        <begin position="49"/>
        <end position="62"/>
    </location>
</feature>
<comment type="caution">
    <text evidence="3">The sequence shown here is derived from an EMBL/GenBank/DDBJ whole genome shotgun (WGS) entry which is preliminary data.</text>
</comment>
<evidence type="ECO:0000313" key="3">
    <source>
        <dbReference type="EMBL" id="CAI5442145.1"/>
    </source>
</evidence>
<feature type="compositionally biased region" description="Low complexity" evidence="1">
    <location>
        <begin position="68"/>
        <end position="79"/>
    </location>
</feature>
<evidence type="ECO:0000256" key="1">
    <source>
        <dbReference type="SAM" id="MobiDB-lite"/>
    </source>
</evidence>
<dbReference type="InterPro" id="IPR036047">
    <property type="entry name" value="F-box-like_dom_sf"/>
</dbReference>
<accession>A0A9P1IBS4</accession>
<reference evidence="3" key="1">
    <citation type="submission" date="2022-11" db="EMBL/GenBank/DDBJ databases">
        <authorList>
            <person name="Kikuchi T."/>
        </authorList>
    </citation>
    <scope>NUCLEOTIDE SEQUENCE</scope>
    <source>
        <strain evidence="3">PS1010</strain>
    </source>
</reference>
<protein>
    <recommendedName>
        <fullName evidence="2">F-box domain-containing protein</fullName>
    </recommendedName>
</protein>
<dbReference type="InterPro" id="IPR001810">
    <property type="entry name" value="F-box_dom"/>
</dbReference>
<feature type="domain" description="F-box" evidence="2">
    <location>
        <begin position="121"/>
        <end position="157"/>
    </location>
</feature>
<evidence type="ECO:0000313" key="4">
    <source>
        <dbReference type="Proteomes" id="UP001152747"/>
    </source>
</evidence>
<dbReference type="Gene3D" id="1.20.1280.50">
    <property type="match status" value="1"/>
</dbReference>
<feature type="region of interest" description="Disordered" evidence="1">
    <location>
        <begin position="42"/>
        <end position="79"/>
    </location>
</feature>
<gene>
    <name evidence="3" type="ORF">CAMP_LOCUS4782</name>
</gene>
<proteinExistence type="predicted"/>
<dbReference type="SUPFAM" id="SSF81383">
    <property type="entry name" value="F-box domain"/>
    <property type="match status" value="1"/>
</dbReference>
<dbReference type="OrthoDB" id="5815644at2759"/>
<sequence>MTFDKSSQGYSQGVRKISLMASTVAFEFNKATLKLRRSLHLSPSTSPKFENRRIEGGEDPHDYLVQPSSTKSTSRGGSTKNRQLCAELSSFALYPLFGALSPSHFSTPNLLFQNERKKSNSTRLLQLTDSDLLYIFQQLDPRSLIRLSQTCQRFRRICCGAEKLAPRDSKKIDVTSHELIISFNQLKKQTEVRLLKKDRTRLDPKFVGTSIESMLPMFSRVLSKITFETSVFVSDWMDEILRLYKSNRFIPLCLVFTGGALTKGTSLNGADLRCLTELEFIDFVQKLQPHLQEVQLATSRLFKATPRILSLISVLSSFGIVYERPALRFYVDEVANVIKIWRNDNLARSCDVYMRRPRDGSIDIWQKFGEVAEYREDPQTDEILVSKIHVKHSFLVQIELVLHFH</sequence>
<dbReference type="Pfam" id="PF12937">
    <property type="entry name" value="F-box-like"/>
    <property type="match status" value="1"/>
</dbReference>
<keyword evidence="4" id="KW-1185">Reference proteome</keyword>
<evidence type="ECO:0000259" key="2">
    <source>
        <dbReference type="PROSITE" id="PS50181"/>
    </source>
</evidence>
<dbReference type="Proteomes" id="UP001152747">
    <property type="component" value="Unassembled WGS sequence"/>
</dbReference>
<dbReference type="PROSITE" id="PS50181">
    <property type="entry name" value="FBOX"/>
    <property type="match status" value="1"/>
</dbReference>
<dbReference type="EMBL" id="CANHGI010000002">
    <property type="protein sequence ID" value="CAI5442145.1"/>
    <property type="molecule type" value="Genomic_DNA"/>
</dbReference>
<dbReference type="CDD" id="cd09917">
    <property type="entry name" value="F-box_SF"/>
    <property type="match status" value="1"/>
</dbReference>
<organism evidence="3 4">
    <name type="scientific">Caenorhabditis angaria</name>
    <dbReference type="NCBI Taxonomy" id="860376"/>
    <lineage>
        <taxon>Eukaryota</taxon>
        <taxon>Metazoa</taxon>
        <taxon>Ecdysozoa</taxon>
        <taxon>Nematoda</taxon>
        <taxon>Chromadorea</taxon>
        <taxon>Rhabditida</taxon>
        <taxon>Rhabditina</taxon>
        <taxon>Rhabditomorpha</taxon>
        <taxon>Rhabditoidea</taxon>
        <taxon>Rhabditidae</taxon>
        <taxon>Peloderinae</taxon>
        <taxon>Caenorhabditis</taxon>
    </lineage>
</organism>